<evidence type="ECO:0000256" key="4">
    <source>
        <dbReference type="ARBA" id="ARBA00008606"/>
    </source>
</evidence>
<dbReference type="InterPro" id="IPR015828">
    <property type="entry name" value="NDUFA10"/>
</dbReference>
<dbReference type="Gene3D" id="3.40.50.300">
    <property type="entry name" value="P-loop containing nucleotide triphosphate hydrolases"/>
    <property type="match status" value="1"/>
</dbReference>
<feature type="domain" description="Deoxynucleoside kinase" evidence="14">
    <location>
        <begin position="83"/>
        <end position="289"/>
    </location>
</feature>
<dbReference type="SUPFAM" id="SSF52540">
    <property type="entry name" value="P-loop containing nucleoside triphosphate hydrolases"/>
    <property type="match status" value="1"/>
</dbReference>
<keyword evidence="11 13" id="KW-0249">Electron transport</keyword>
<evidence type="ECO:0000256" key="3">
    <source>
        <dbReference type="ARBA" id="ARBA00004305"/>
    </source>
</evidence>
<evidence type="ECO:0000256" key="7">
    <source>
        <dbReference type="ARBA" id="ARBA00022630"/>
    </source>
</evidence>
<evidence type="ECO:0000256" key="9">
    <source>
        <dbReference type="ARBA" id="ARBA00022827"/>
    </source>
</evidence>
<comment type="function">
    <text evidence="2 13">Accessory subunit of the mitochondrial membrane respiratory chain NADH dehydrogenase (Complex I), that is believed not to be involved in catalysis. Complex I functions in the transfer of electrons from NADH to the respiratory chain. The immediate electron acceptor for the enzyme is believed to be ubiquinone.</text>
</comment>
<evidence type="ECO:0000256" key="8">
    <source>
        <dbReference type="ARBA" id="ARBA00022660"/>
    </source>
</evidence>
<reference evidence="15 16" key="1">
    <citation type="submission" date="2020-08" db="EMBL/GenBank/DDBJ databases">
        <title>Aphidius gifuensis genome sequencing and assembly.</title>
        <authorList>
            <person name="Du Z."/>
        </authorList>
    </citation>
    <scope>NUCLEOTIDE SEQUENCE [LARGE SCALE GENOMIC DNA]</scope>
    <source>
        <strain evidence="15">YNYX2018</strain>
        <tissue evidence="15">Adults</tissue>
    </source>
</reference>
<sequence>MAVLLRLGHSKLSPCGAITGLCKSVKKTSVNINQIAWITGKALRDDRPPRPAPFDWKNKSYAFWHVWTDAMIERMDDNSKIVIVEGLPAVGKEKFAMQLADELEMLYMPTPTFDDYHIDPTGFDYRTFNPKLPDDAKFYDDKMFHANPKGLLSASIQMGYYFLRFSAYIDALTHVLSTGQGVVLQRSPWSDVVFAKSMLTQGYMSPGAYDYYKSSLANSLHRLLRPHLVIYLDIPAEKSLENIMKRGRPHEKNSKGVTLNFLKDVENNYKKIHLPTIASHAHMLIYDWSEEGEMDFVIDDIESLKFEGYGREDSKMEDWRFSSIDWMRAYRDIYHNQKMELMQTMIISRLDVPELLMSAKSIDIFRELQDELFEKRPGSKWADGYDPATNNIWFKTTFSRESYPSRAKLIEGSK</sequence>
<comment type="caution">
    <text evidence="15">The sequence shown here is derived from an EMBL/GenBank/DDBJ whole genome shotgun (WGS) entry which is preliminary data.</text>
</comment>
<evidence type="ECO:0000313" key="16">
    <source>
        <dbReference type="Proteomes" id="UP000639338"/>
    </source>
</evidence>
<dbReference type="Proteomes" id="UP000639338">
    <property type="component" value="Unassembled WGS sequence"/>
</dbReference>
<protein>
    <recommendedName>
        <fullName evidence="5 13">NADH dehydrogenase [ubiquinone] 1 alpha subcomplex subunit 10, mitochondrial</fullName>
    </recommendedName>
</protein>
<evidence type="ECO:0000256" key="12">
    <source>
        <dbReference type="ARBA" id="ARBA00023128"/>
    </source>
</evidence>
<evidence type="ECO:0000256" key="5">
    <source>
        <dbReference type="ARBA" id="ARBA00017279"/>
    </source>
</evidence>
<keyword evidence="7 13" id="KW-0285">Flavoprotein</keyword>
<name>A0A834XZ81_APHGI</name>
<organism evidence="15 16">
    <name type="scientific">Aphidius gifuensis</name>
    <name type="common">Parasitoid wasp</name>
    <dbReference type="NCBI Taxonomy" id="684658"/>
    <lineage>
        <taxon>Eukaryota</taxon>
        <taxon>Metazoa</taxon>
        <taxon>Ecdysozoa</taxon>
        <taxon>Arthropoda</taxon>
        <taxon>Hexapoda</taxon>
        <taxon>Insecta</taxon>
        <taxon>Pterygota</taxon>
        <taxon>Neoptera</taxon>
        <taxon>Endopterygota</taxon>
        <taxon>Hymenoptera</taxon>
        <taxon>Apocrita</taxon>
        <taxon>Ichneumonoidea</taxon>
        <taxon>Braconidae</taxon>
        <taxon>Aphidiinae</taxon>
        <taxon>Aphidius</taxon>
    </lineage>
</organism>
<evidence type="ECO:0000256" key="10">
    <source>
        <dbReference type="ARBA" id="ARBA00022946"/>
    </source>
</evidence>
<dbReference type="InterPro" id="IPR050566">
    <property type="entry name" value="Deoxyribonucleoside_kinase"/>
</dbReference>
<evidence type="ECO:0000256" key="13">
    <source>
        <dbReference type="PIRNR" id="PIRNR000543"/>
    </source>
</evidence>
<keyword evidence="16" id="KW-1185">Reference proteome</keyword>
<dbReference type="OrthoDB" id="17400at2759"/>
<gene>
    <name evidence="15" type="ORF">HCN44_004475</name>
</gene>
<evidence type="ECO:0000256" key="6">
    <source>
        <dbReference type="ARBA" id="ARBA00022448"/>
    </source>
</evidence>
<comment type="subcellular location">
    <subcellularLocation>
        <location evidence="3 13">Mitochondrion matrix</location>
    </subcellularLocation>
</comment>
<evidence type="ECO:0000256" key="1">
    <source>
        <dbReference type="ARBA" id="ARBA00001974"/>
    </source>
</evidence>
<comment type="cofactor">
    <cofactor evidence="1 13">
        <name>FAD</name>
        <dbReference type="ChEBI" id="CHEBI:57692"/>
    </cofactor>
</comment>
<keyword evidence="8 13" id="KW-0679">Respiratory chain</keyword>
<dbReference type="Pfam" id="PF01712">
    <property type="entry name" value="dNK"/>
    <property type="match status" value="1"/>
</dbReference>
<evidence type="ECO:0000256" key="2">
    <source>
        <dbReference type="ARBA" id="ARBA00003195"/>
    </source>
</evidence>
<evidence type="ECO:0000259" key="14">
    <source>
        <dbReference type="Pfam" id="PF01712"/>
    </source>
</evidence>
<keyword evidence="6 13" id="KW-0813">Transport</keyword>
<evidence type="ECO:0000256" key="11">
    <source>
        <dbReference type="ARBA" id="ARBA00022982"/>
    </source>
</evidence>
<keyword evidence="12 13" id="KW-0496">Mitochondrion</keyword>
<keyword evidence="9 13" id="KW-0274">FAD</keyword>
<dbReference type="EMBL" id="JACMRX010000002">
    <property type="protein sequence ID" value="KAF7995003.1"/>
    <property type="molecule type" value="Genomic_DNA"/>
</dbReference>
<dbReference type="AlphaFoldDB" id="A0A834XZ81"/>
<accession>A0A834XZ81</accession>
<proteinExistence type="inferred from homology"/>
<keyword evidence="10" id="KW-0809">Transit peptide</keyword>
<evidence type="ECO:0000313" key="15">
    <source>
        <dbReference type="EMBL" id="KAF7995003.1"/>
    </source>
</evidence>
<dbReference type="GO" id="GO:0006120">
    <property type="term" value="P:mitochondrial electron transport, NADH to ubiquinone"/>
    <property type="evidence" value="ECO:0007669"/>
    <property type="project" value="InterPro"/>
</dbReference>
<dbReference type="GO" id="GO:0005759">
    <property type="term" value="C:mitochondrial matrix"/>
    <property type="evidence" value="ECO:0007669"/>
    <property type="project" value="UniProtKB-SubCell"/>
</dbReference>
<dbReference type="PIRSF" id="PIRSF000543">
    <property type="entry name" value="NADH_UQ_42KD"/>
    <property type="match status" value="1"/>
</dbReference>
<dbReference type="PANTHER" id="PTHR10513:SF15">
    <property type="entry name" value="NADH DEHYDROGENASE [UBIQUINONE] 1 ALPHA SUBCOMPLEX SUBUNIT 10, MITOCHONDRIAL"/>
    <property type="match status" value="1"/>
</dbReference>
<comment type="similarity">
    <text evidence="4 13">Belongs to the complex I NDUFA10 subunit family.</text>
</comment>
<dbReference type="PANTHER" id="PTHR10513">
    <property type="entry name" value="DEOXYNUCLEOSIDE KINASE"/>
    <property type="match status" value="1"/>
</dbReference>
<dbReference type="InterPro" id="IPR031314">
    <property type="entry name" value="DNK_dom"/>
</dbReference>
<dbReference type="InterPro" id="IPR027417">
    <property type="entry name" value="P-loop_NTPase"/>
</dbReference>